<gene>
    <name evidence="1" type="ORF">KK1_020974</name>
</gene>
<dbReference type="Gramene" id="C.cajan_20369.t">
    <property type="protein sequence ID" value="C.cajan_20369.t.cds1"/>
    <property type="gene ID" value="C.cajan_20369"/>
</dbReference>
<organism evidence="1 2">
    <name type="scientific">Cajanus cajan</name>
    <name type="common">Pigeon pea</name>
    <name type="synonym">Cajanus indicus</name>
    <dbReference type="NCBI Taxonomy" id="3821"/>
    <lineage>
        <taxon>Eukaryota</taxon>
        <taxon>Viridiplantae</taxon>
        <taxon>Streptophyta</taxon>
        <taxon>Embryophyta</taxon>
        <taxon>Tracheophyta</taxon>
        <taxon>Spermatophyta</taxon>
        <taxon>Magnoliopsida</taxon>
        <taxon>eudicotyledons</taxon>
        <taxon>Gunneridae</taxon>
        <taxon>Pentapetalae</taxon>
        <taxon>rosids</taxon>
        <taxon>fabids</taxon>
        <taxon>Fabales</taxon>
        <taxon>Fabaceae</taxon>
        <taxon>Papilionoideae</taxon>
        <taxon>50 kb inversion clade</taxon>
        <taxon>NPAAA clade</taxon>
        <taxon>indigoferoid/millettioid clade</taxon>
        <taxon>Phaseoleae</taxon>
        <taxon>Cajanus</taxon>
    </lineage>
</organism>
<dbReference type="PANTHER" id="PTHR11439:SF442">
    <property type="entry name" value="CYSTEINE-RICH RLK (RECEPTOR-LIKE PROTEIN KINASE) 8"/>
    <property type="match status" value="1"/>
</dbReference>
<evidence type="ECO:0000313" key="2">
    <source>
        <dbReference type="Proteomes" id="UP000075243"/>
    </source>
</evidence>
<sequence>MFSVCMCARFQSAPKESHLKAVKKIMKYLKGTLNVGLWYPKGTSLSLISFFDSNFAGCKLDRKNTSGTCLIFGECLVSWNCKKQACVALSIAEAEYIATGSYCAQAIWIKHLLSQTKHIRNPTNVLNMRRMERQVHLQEKLAKDATSIKMTFC</sequence>
<dbReference type="PANTHER" id="PTHR11439">
    <property type="entry name" value="GAG-POL-RELATED RETROTRANSPOSON"/>
    <property type="match status" value="1"/>
</dbReference>
<protein>
    <submittedName>
        <fullName evidence="1">Copia protein</fullName>
    </submittedName>
</protein>
<name>A0A151UBR2_CAJCA</name>
<dbReference type="CDD" id="cd09272">
    <property type="entry name" value="RNase_HI_RT_Ty1"/>
    <property type="match status" value="1"/>
</dbReference>
<evidence type="ECO:0000313" key="1">
    <source>
        <dbReference type="EMBL" id="KYP76722.1"/>
    </source>
</evidence>
<keyword evidence="2" id="KW-1185">Reference proteome</keyword>
<dbReference type="AlphaFoldDB" id="A0A151UBR2"/>
<proteinExistence type="predicted"/>
<reference evidence="1 2" key="1">
    <citation type="journal article" date="2012" name="Nat. Biotechnol.">
        <title>Draft genome sequence of pigeonpea (Cajanus cajan), an orphan legume crop of resource-poor farmers.</title>
        <authorList>
            <person name="Varshney R.K."/>
            <person name="Chen W."/>
            <person name="Li Y."/>
            <person name="Bharti A.K."/>
            <person name="Saxena R.K."/>
            <person name="Schlueter J.A."/>
            <person name="Donoghue M.T."/>
            <person name="Azam S."/>
            <person name="Fan G."/>
            <person name="Whaley A.M."/>
            <person name="Farmer A.D."/>
            <person name="Sheridan J."/>
            <person name="Iwata A."/>
            <person name="Tuteja R."/>
            <person name="Penmetsa R.V."/>
            <person name="Wu W."/>
            <person name="Upadhyaya H.D."/>
            <person name="Yang S.P."/>
            <person name="Shah T."/>
            <person name="Saxena K.B."/>
            <person name="Michael T."/>
            <person name="McCombie W.R."/>
            <person name="Yang B."/>
            <person name="Zhang G."/>
            <person name="Yang H."/>
            <person name="Wang J."/>
            <person name="Spillane C."/>
            <person name="Cook D.R."/>
            <person name="May G.D."/>
            <person name="Xu X."/>
            <person name="Jackson S.A."/>
        </authorList>
    </citation>
    <scope>NUCLEOTIDE SEQUENCE [LARGE SCALE GENOMIC DNA]</scope>
    <source>
        <strain evidence="2">cv. Asha</strain>
    </source>
</reference>
<dbReference type="STRING" id="3821.A0A151UBR2"/>
<dbReference type="Proteomes" id="UP000075243">
    <property type="component" value="Chromosome 1"/>
</dbReference>
<dbReference type="EMBL" id="CM003603">
    <property type="protein sequence ID" value="KYP76722.1"/>
    <property type="molecule type" value="Genomic_DNA"/>
</dbReference>
<accession>A0A151UBR2</accession>